<keyword evidence="2" id="KW-1185">Reference proteome</keyword>
<dbReference type="EMBL" id="MZ130490">
    <property type="protein sequence ID" value="QWM90532.1"/>
    <property type="molecule type" value="Genomic_DNA"/>
</dbReference>
<name>A0AAE7S1M2_9CAUD</name>
<evidence type="ECO:0000313" key="2">
    <source>
        <dbReference type="Proteomes" id="UP000827409"/>
    </source>
</evidence>
<sequence>MNGDLVYHEVDGLAIADIKPVNAKNRRIGLRVAKFTREGKYIVTYASTKDAANALTIELKKTNPKHAYYAIVKACTPKGNSKTAYGYQWRYISHDGGIIKRDCD</sequence>
<dbReference type="RefSeq" id="YP_010360104.1">
    <property type="nucleotide sequence ID" value="NC_062780.1"/>
</dbReference>
<proteinExistence type="predicted"/>
<dbReference type="KEGG" id="vg:75690866"/>
<dbReference type="Gene3D" id="1.10.10.10">
    <property type="entry name" value="Winged helix-like DNA-binding domain superfamily/Winged helix DNA-binding domain"/>
    <property type="match status" value="1"/>
</dbReference>
<organism evidence="1 2">
    <name type="scientific">uncultured phage cr13_1</name>
    <dbReference type="NCBI Taxonomy" id="2986396"/>
    <lineage>
        <taxon>Viruses</taxon>
        <taxon>Duplodnaviria</taxon>
        <taxon>Heunggongvirae</taxon>
        <taxon>Uroviricota</taxon>
        <taxon>Caudoviricetes</taxon>
        <taxon>Crassvirales</taxon>
        <taxon>Crevaviridae</taxon>
        <taxon>Doltivirinae</taxon>
        <taxon>Kingevirus</taxon>
        <taxon>Kingevirus communis</taxon>
    </lineage>
</organism>
<reference evidence="1 2" key="1">
    <citation type="submission" date="2021-04" db="EMBL/GenBank/DDBJ databases">
        <authorList>
            <person name="Shkoporov A.N."/>
            <person name="Stockdale S.R."/>
            <person name="Guerin E."/>
            <person name="Ross R.P."/>
            <person name="Hill C."/>
        </authorList>
    </citation>
    <scope>NUCLEOTIDE SEQUENCE [LARGE SCALE GENOMIC DNA]</scope>
    <source>
        <strain evidence="2">cr13_1</strain>
    </source>
</reference>
<gene>
    <name evidence="1" type="primary">gp_26669</name>
</gene>
<accession>A0AAE7S1M2</accession>
<evidence type="ECO:0000313" key="1">
    <source>
        <dbReference type="EMBL" id="QWM90532.1"/>
    </source>
</evidence>
<dbReference type="Proteomes" id="UP000827409">
    <property type="component" value="Segment"/>
</dbReference>
<dbReference type="GeneID" id="75690866"/>
<dbReference type="InterPro" id="IPR036388">
    <property type="entry name" value="WH-like_DNA-bd_sf"/>
</dbReference>
<protein>
    <submittedName>
        <fullName evidence="1">Uncharacterized protein</fullName>
    </submittedName>
</protein>